<dbReference type="InterPro" id="IPR011051">
    <property type="entry name" value="RmlC_Cupin_sf"/>
</dbReference>
<keyword evidence="3" id="KW-1185">Reference proteome</keyword>
<dbReference type="EMBL" id="JADEWC010000002">
    <property type="protein sequence ID" value="MBE9221363.1"/>
    <property type="molecule type" value="Genomic_DNA"/>
</dbReference>
<comment type="caution">
    <text evidence="2">The sequence shown here is derived from an EMBL/GenBank/DDBJ whole genome shotgun (WGS) entry which is preliminary data.</text>
</comment>
<gene>
    <name evidence="2" type="ORF">IQ215_01510</name>
</gene>
<dbReference type="Gene3D" id="2.60.120.10">
    <property type="entry name" value="Jelly Rolls"/>
    <property type="match status" value="1"/>
</dbReference>
<proteinExistence type="predicted"/>
<dbReference type="InterPro" id="IPR013096">
    <property type="entry name" value="Cupin_2"/>
</dbReference>
<dbReference type="Proteomes" id="UP000654604">
    <property type="component" value="Unassembled WGS sequence"/>
</dbReference>
<dbReference type="InterPro" id="IPR014710">
    <property type="entry name" value="RmlC-like_jellyroll"/>
</dbReference>
<dbReference type="SUPFAM" id="SSF51182">
    <property type="entry name" value="RmlC-like cupins"/>
    <property type="match status" value="1"/>
</dbReference>
<sequence>MPKVENLFDNLPFLVDGEEFSELLRCKNVVIERIVSSDRPYHKTYNQDHHEWIILLEGETQLRVRNDMVNLKAGDYFFIPAQTPHRVLKTSPNCIWLAIHIY</sequence>
<name>A0ABR9V0F3_9CHRO</name>
<protein>
    <submittedName>
        <fullName evidence="2">Cupin domain-containing protein</fullName>
    </submittedName>
</protein>
<evidence type="ECO:0000313" key="3">
    <source>
        <dbReference type="Proteomes" id="UP000654604"/>
    </source>
</evidence>
<evidence type="ECO:0000259" key="1">
    <source>
        <dbReference type="Pfam" id="PF07883"/>
    </source>
</evidence>
<dbReference type="Pfam" id="PF07883">
    <property type="entry name" value="Cupin_2"/>
    <property type="match status" value="1"/>
</dbReference>
<reference evidence="2 3" key="1">
    <citation type="submission" date="2020-10" db="EMBL/GenBank/DDBJ databases">
        <authorList>
            <person name="Castelo-Branco R."/>
            <person name="Eusebio N."/>
            <person name="Adriana R."/>
            <person name="Vieira A."/>
            <person name="Brugerolle De Fraissinette N."/>
            <person name="Rezende De Castro R."/>
            <person name="Schneider M.P."/>
            <person name="Vasconcelos V."/>
            <person name="Leao P.N."/>
        </authorList>
    </citation>
    <scope>NUCLEOTIDE SEQUENCE [LARGE SCALE GENOMIC DNA]</scope>
    <source>
        <strain evidence="2 3">LEGE 03274</strain>
    </source>
</reference>
<feature type="domain" description="Cupin type-2" evidence="1">
    <location>
        <begin position="47"/>
        <end position="97"/>
    </location>
</feature>
<organism evidence="2 3">
    <name type="scientific">Cyanobacterium stanieri LEGE 03274</name>
    <dbReference type="NCBI Taxonomy" id="1828756"/>
    <lineage>
        <taxon>Bacteria</taxon>
        <taxon>Bacillati</taxon>
        <taxon>Cyanobacteriota</taxon>
        <taxon>Cyanophyceae</taxon>
        <taxon>Oscillatoriophycideae</taxon>
        <taxon>Chroococcales</taxon>
        <taxon>Geminocystaceae</taxon>
        <taxon>Cyanobacterium</taxon>
    </lineage>
</organism>
<dbReference type="CDD" id="cd06981">
    <property type="entry name" value="cupin_reut_a1446"/>
    <property type="match status" value="1"/>
</dbReference>
<evidence type="ECO:0000313" key="2">
    <source>
        <dbReference type="EMBL" id="MBE9221363.1"/>
    </source>
</evidence>
<accession>A0ABR9V0F3</accession>